<feature type="compositionally biased region" description="Pro residues" evidence="1">
    <location>
        <begin position="158"/>
        <end position="175"/>
    </location>
</feature>
<reference evidence="2" key="1">
    <citation type="journal article" date="2020" name="bioRxiv">
        <title>Genomic and phenotypic heterogeneity of clinical isolates of the human pathogens Aspergillus fumigatus, Aspergillus lentulus and Aspergillus fumigatiaffinis.</title>
        <authorList>
            <person name="dos Santos R.A.C."/>
            <person name="Steenwyk J.L."/>
            <person name="Rivero-Menendez O."/>
            <person name="Mead M.E."/>
            <person name="Silva L.P."/>
            <person name="Bastos R.W."/>
            <person name="Alastruey-Izquierdo A."/>
            <person name="Goldman G.H."/>
            <person name="Rokas A."/>
        </authorList>
    </citation>
    <scope>NUCLEOTIDE SEQUENCE</scope>
    <source>
        <strain evidence="2">CNM-CM6805</strain>
    </source>
</reference>
<name>A0A8H4GUV1_9EURO</name>
<reference evidence="2" key="2">
    <citation type="submission" date="2020-04" db="EMBL/GenBank/DDBJ databases">
        <authorList>
            <person name="Santos R.A.C."/>
            <person name="Steenwyk J.L."/>
            <person name="Rivero-Menendez O."/>
            <person name="Mead M.E."/>
            <person name="Silva L.P."/>
            <person name="Bastos R.W."/>
            <person name="Alastruey-Izquierdo A."/>
            <person name="Goldman G.H."/>
            <person name="Rokas A."/>
        </authorList>
    </citation>
    <scope>NUCLEOTIDE SEQUENCE</scope>
    <source>
        <strain evidence="2">CNM-CM6805</strain>
    </source>
</reference>
<sequence length="200" mass="21633">MTYIDGLRIYGRDGSIAAEPRRLPGKGSVRLVGLVLALRLFKQDLMPCDLCQPVPGVGAGELLRRLAGRRGVAGNELPDRKAKEAPSYCPDGEATNGWCGPLAPVTLPDRHLRPCYQGAMRRERGHEAFNICEDSPNPTPGQRNADLHGIRRQERVPPRPGPAPSGVPTPNPGDPLRPENLRQPSEFASILVIELACAGN</sequence>
<dbReference type="AlphaFoldDB" id="A0A8H4GUV1"/>
<proteinExistence type="predicted"/>
<evidence type="ECO:0000256" key="1">
    <source>
        <dbReference type="SAM" id="MobiDB-lite"/>
    </source>
</evidence>
<protein>
    <submittedName>
        <fullName evidence="2">Uncharacterized protein</fullName>
    </submittedName>
</protein>
<organism evidence="2 3">
    <name type="scientific">Aspergillus fumigatiaffinis</name>
    <dbReference type="NCBI Taxonomy" id="340414"/>
    <lineage>
        <taxon>Eukaryota</taxon>
        <taxon>Fungi</taxon>
        <taxon>Dikarya</taxon>
        <taxon>Ascomycota</taxon>
        <taxon>Pezizomycotina</taxon>
        <taxon>Eurotiomycetes</taxon>
        <taxon>Eurotiomycetidae</taxon>
        <taxon>Eurotiales</taxon>
        <taxon>Aspergillaceae</taxon>
        <taxon>Aspergillus</taxon>
        <taxon>Aspergillus subgen. Fumigati</taxon>
    </lineage>
</organism>
<dbReference type="Proteomes" id="UP000653565">
    <property type="component" value="Unassembled WGS sequence"/>
</dbReference>
<comment type="caution">
    <text evidence="2">The sequence shown here is derived from an EMBL/GenBank/DDBJ whole genome shotgun (WGS) entry which is preliminary data.</text>
</comment>
<evidence type="ECO:0000313" key="2">
    <source>
        <dbReference type="EMBL" id="KAF4228724.1"/>
    </source>
</evidence>
<evidence type="ECO:0000313" key="3">
    <source>
        <dbReference type="Proteomes" id="UP000653565"/>
    </source>
</evidence>
<keyword evidence="3" id="KW-1185">Reference proteome</keyword>
<gene>
    <name evidence="2" type="ORF">CNMCM6805_001907</name>
</gene>
<dbReference type="EMBL" id="JAAAPX010000145">
    <property type="protein sequence ID" value="KAF4228724.1"/>
    <property type="molecule type" value="Genomic_DNA"/>
</dbReference>
<feature type="region of interest" description="Disordered" evidence="1">
    <location>
        <begin position="153"/>
        <end position="183"/>
    </location>
</feature>
<accession>A0A8H4GUV1</accession>